<evidence type="ECO:0000256" key="3">
    <source>
        <dbReference type="ARBA" id="ARBA00022989"/>
    </source>
</evidence>
<dbReference type="AlphaFoldDB" id="A0A443S3D1"/>
<dbReference type="InterPro" id="IPR028082">
    <property type="entry name" value="Peripla_BP_I"/>
</dbReference>
<sequence>MFNTIDSKIKTMDSILEQLGLTLIQIVDYWPKEQFEDKFNVCIANTHTFDMNKIGNEEECNEAVEVLLKNPQAKAVLLMVIATDVHCIMSAAQKKKKDHFQWITLDTEAGKFLKSYSNVTERLISIIENNSHNITEFNENYFDNLSPENHTKNPYFAEAWQRIYYCDLGNATKYGNKCSKELYFSQFSRAINVRPDASQFIISFMIYGMALHSAWQANCKTGEKICDKLRKMDGNTFFNEHILNVNFPYADSNISLFEKELSITLNVKDFQKVGDQRELNDVAKWQRNKLITFGKELDLINSTCTTSCAKGYRQRRKSNYCGCVCDKCNADEYLVNKYTCKICEEGTVPNSDFSGCIKSSCQCSIEIQKLTNKMNDLQKHNGEMKCRMMHFEYNMMPQKYKKPNCTLD</sequence>
<protein>
    <submittedName>
        <fullName evidence="7">Metabotropic glutamate receptor-like protein</fullName>
    </submittedName>
</protein>
<proteinExistence type="predicted"/>
<keyword evidence="8" id="KW-1185">Reference proteome</keyword>
<name>A0A443S3D1_9ACAR</name>
<evidence type="ECO:0000256" key="5">
    <source>
        <dbReference type="ARBA" id="ARBA00023180"/>
    </source>
</evidence>
<dbReference type="GO" id="GO:0016020">
    <property type="term" value="C:membrane"/>
    <property type="evidence" value="ECO:0007669"/>
    <property type="project" value="UniProtKB-SubCell"/>
</dbReference>
<gene>
    <name evidence="7" type="ORF">B4U80_11718</name>
</gene>
<dbReference type="InterPro" id="IPR050726">
    <property type="entry name" value="mGluR"/>
</dbReference>
<dbReference type="EMBL" id="NCKV01010035">
    <property type="protein sequence ID" value="RWS22035.1"/>
    <property type="molecule type" value="Genomic_DNA"/>
</dbReference>
<accession>A0A443S3D1</accession>
<dbReference type="PANTHER" id="PTHR24060">
    <property type="entry name" value="METABOTROPIC GLUTAMATE RECEPTOR"/>
    <property type="match status" value="1"/>
</dbReference>
<dbReference type="Gene3D" id="2.10.50.30">
    <property type="entry name" value="GPCR, family 3, nine cysteines domain"/>
    <property type="match status" value="1"/>
</dbReference>
<feature type="domain" description="Receptor ligand binding region" evidence="6">
    <location>
        <begin position="38"/>
        <end position="247"/>
    </location>
</feature>
<evidence type="ECO:0000259" key="6">
    <source>
        <dbReference type="Pfam" id="PF01094"/>
    </source>
</evidence>
<dbReference type="Gene3D" id="3.40.50.2300">
    <property type="match status" value="2"/>
</dbReference>
<evidence type="ECO:0000313" key="8">
    <source>
        <dbReference type="Proteomes" id="UP000288716"/>
    </source>
</evidence>
<dbReference type="InterPro" id="IPR038550">
    <property type="entry name" value="GPCR_3_9-Cys_sf"/>
</dbReference>
<keyword evidence="7" id="KW-0675">Receptor</keyword>
<keyword evidence="3" id="KW-1133">Transmembrane helix</keyword>
<evidence type="ECO:0000256" key="1">
    <source>
        <dbReference type="ARBA" id="ARBA00004370"/>
    </source>
</evidence>
<keyword evidence="2" id="KW-0812">Transmembrane</keyword>
<dbReference type="Proteomes" id="UP000288716">
    <property type="component" value="Unassembled WGS sequence"/>
</dbReference>
<keyword evidence="5" id="KW-0325">Glycoprotein</keyword>
<dbReference type="InterPro" id="IPR001828">
    <property type="entry name" value="ANF_lig-bd_rcpt"/>
</dbReference>
<dbReference type="Pfam" id="PF01094">
    <property type="entry name" value="ANF_receptor"/>
    <property type="match status" value="1"/>
</dbReference>
<dbReference type="OrthoDB" id="425344at2759"/>
<evidence type="ECO:0000256" key="2">
    <source>
        <dbReference type="ARBA" id="ARBA00022692"/>
    </source>
</evidence>
<evidence type="ECO:0000313" key="7">
    <source>
        <dbReference type="EMBL" id="RWS22035.1"/>
    </source>
</evidence>
<dbReference type="SUPFAM" id="SSF53822">
    <property type="entry name" value="Periplasmic binding protein-like I"/>
    <property type="match status" value="1"/>
</dbReference>
<comment type="caution">
    <text evidence="7">The sequence shown here is derived from an EMBL/GenBank/DDBJ whole genome shotgun (WGS) entry which is preliminary data.</text>
</comment>
<reference evidence="7 8" key="1">
    <citation type="journal article" date="2018" name="Gigascience">
        <title>Genomes of trombidid mites reveal novel predicted allergens and laterally-transferred genes associated with secondary metabolism.</title>
        <authorList>
            <person name="Dong X."/>
            <person name="Chaisiri K."/>
            <person name="Xia D."/>
            <person name="Armstrong S.D."/>
            <person name="Fang Y."/>
            <person name="Donnelly M.J."/>
            <person name="Kadowaki T."/>
            <person name="McGarry J.W."/>
            <person name="Darby A.C."/>
            <person name="Makepeace B.L."/>
        </authorList>
    </citation>
    <scope>NUCLEOTIDE SEQUENCE [LARGE SCALE GENOMIC DNA]</scope>
    <source>
        <strain evidence="7">UoL-UT</strain>
    </source>
</reference>
<keyword evidence="4" id="KW-0472">Membrane</keyword>
<dbReference type="VEuPathDB" id="VectorBase:LDEU010005"/>
<evidence type="ECO:0000256" key="4">
    <source>
        <dbReference type="ARBA" id="ARBA00023136"/>
    </source>
</evidence>
<organism evidence="7 8">
    <name type="scientific">Leptotrombidium deliense</name>
    <dbReference type="NCBI Taxonomy" id="299467"/>
    <lineage>
        <taxon>Eukaryota</taxon>
        <taxon>Metazoa</taxon>
        <taxon>Ecdysozoa</taxon>
        <taxon>Arthropoda</taxon>
        <taxon>Chelicerata</taxon>
        <taxon>Arachnida</taxon>
        <taxon>Acari</taxon>
        <taxon>Acariformes</taxon>
        <taxon>Trombidiformes</taxon>
        <taxon>Prostigmata</taxon>
        <taxon>Anystina</taxon>
        <taxon>Parasitengona</taxon>
        <taxon>Trombiculoidea</taxon>
        <taxon>Trombiculidae</taxon>
        <taxon>Leptotrombidium</taxon>
    </lineage>
</organism>
<dbReference type="STRING" id="299467.A0A443S3D1"/>
<comment type="subcellular location">
    <subcellularLocation>
        <location evidence="1">Membrane</location>
    </subcellularLocation>
</comment>